<reference evidence="1 2" key="1">
    <citation type="submission" date="2023-06" db="EMBL/GenBank/DDBJ databases">
        <title>Parasedimentitalea psychrophila sp. nov., a psychrophilic bacterium isolated from deep-sea sediment.</title>
        <authorList>
            <person name="Li A."/>
        </authorList>
    </citation>
    <scope>NUCLEOTIDE SEQUENCE [LARGE SCALE GENOMIC DNA]</scope>
    <source>
        <strain evidence="1 2">QS115</strain>
    </source>
</reference>
<dbReference type="AlphaFoldDB" id="A0A9Y2L2R6"/>
<dbReference type="Proteomes" id="UP001238334">
    <property type="component" value="Chromosome"/>
</dbReference>
<proteinExistence type="predicted"/>
<accession>A0A9Y2L2R6</accession>
<dbReference type="InterPro" id="IPR029044">
    <property type="entry name" value="Nucleotide-diphossugar_trans"/>
</dbReference>
<name>A0A9Y2L2R6_9RHOB</name>
<evidence type="ECO:0000313" key="2">
    <source>
        <dbReference type="Proteomes" id="UP001238334"/>
    </source>
</evidence>
<dbReference type="SUPFAM" id="SSF53448">
    <property type="entry name" value="Nucleotide-diphospho-sugar transferases"/>
    <property type="match status" value="1"/>
</dbReference>
<protein>
    <submittedName>
        <fullName evidence="1">Capsular polysaccharide synthesis protein</fullName>
    </submittedName>
</protein>
<dbReference type="Pfam" id="PF05704">
    <property type="entry name" value="Caps_synth"/>
    <property type="match status" value="1"/>
</dbReference>
<evidence type="ECO:0000313" key="1">
    <source>
        <dbReference type="EMBL" id="WIY27253.1"/>
    </source>
</evidence>
<organism evidence="1 2">
    <name type="scientific">Parasedimentitalea psychrophila</name>
    <dbReference type="NCBI Taxonomy" id="2997337"/>
    <lineage>
        <taxon>Bacteria</taxon>
        <taxon>Pseudomonadati</taxon>
        <taxon>Pseudomonadota</taxon>
        <taxon>Alphaproteobacteria</taxon>
        <taxon>Rhodobacterales</taxon>
        <taxon>Paracoccaceae</taxon>
        <taxon>Parasedimentitalea</taxon>
    </lineage>
</organism>
<dbReference type="RefSeq" id="WP_270919998.1">
    <property type="nucleotide sequence ID" value="NZ_CP127247.1"/>
</dbReference>
<dbReference type="Gene3D" id="3.90.550.20">
    <property type="match status" value="1"/>
</dbReference>
<dbReference type="KEGG" id="ppso:QPJ95_10215"/>
<dbReference type="InterPro" id="IPR008441">
    <property type="entry name" value="AfumC-like_glycosyl_Trfase"/>
</dbReference>
<sequence length="276" mass="32411">MFDYCDRTIHTLWLQGEDSAPALVQLNFSRLRGLNPDYKVIVHDRDSVKQVLGATQIVLPDNITPQAVSDIFRITLLSQHGGIWTDATVFPVRRLADWLEPIMEKTDFFAFSYRDDKRRPLASWFLAAKKNSAIVQAWNRETVKFWHQNLSPVSAEVEAETRNGDPFGFMCLGRDEGCSQYPYFWFHYLFGYLVKSDEDLAALWFEAPHMDATAAHAVQRFERRWQKNFSKLPFDTQPVQQLLFSRHRKSIQKRMHVSTVQKLNWRVHYDLDLLKR</sequence>
<dbReference type="EMBL" id="CP127247">
    <property type="protein sequence ID" value="WIY27253.1"/>
    <property type="molecule type" value="Genomic_DNA"/>
</dbReference>
<dbReference type="GO" id="GO:0016757">
    <property type="term" value="F:glycosyltransferase activity"/>
    <property type="evidence" value="ECO:0007669"/>
    <property type="project" value="InterPro"/>
</dbReference>
<keyword evidence="2" id="KW-1185">Reference proteome</keyword>
<gene>
    <name evidence="1" type="ORF">QPJ95_10215</name>
</gene>